<evidence type="ECO:0000313" key="3">
    <source>
        <dbReference type="Proteomes" id="UP000680714"/>
    </source>
</evidence>
<sequence length="504" mass="57320">MSDFEKTLGEWLDFQAGTVITDQGRIDTFIAAAKAWDGDQLDLVDHFGMVLSAHTKLRKPIIDAICRNMKIKVGLGEIPKNHYGFVEAYCRKHDVKYTLDRQMTKGRNETSDRDIFNDIFLWTGEFGAFTGKDYLTSAWQKWKAEQERGNVKQFYERIAFDSSASDAAWELVVDTLCANLGDSPMGLARDEYHRLVVAVMKAAVWRVKAKLINRPTIQHIMLYLRGKQGCGKSSFMRWFLGPVADGMIQTDFGMFDHDEKQIVMKNTPIIFFDEVARADKADAAKVKNMMTAETGMFRKLYGEASKGRMISTFFGAGNLDLSEVFHDPTGLRRFFPLECRKDLYKFLDALFEQVNALELWQSVNEHDVCPTETNEIVELLIASETEKRVLTPVEEWLKYEVDAGGWQQHKGVADIFALFAGWKEKLYPGDKTNLSSFATQFGRILRDGDYPHDKKLDPVSRRAIYQVGEPSETYAAVVVAIDQARVEAAARRGSLLKKTIESNR</sequence>
<evidence type="ECO:0000313" key="2">
    <source>
        <dbReference type="EMBL" id="MBR9972050.1"/>
    </source>
</evidence>
<dbReference type="EMBL" id="JAGTUF010000008">
    <property type="protein sequence ID" value="MBR9972050.1"/>
    <property type="molecule type" value="Genomic_DNA"/>
</dbReference>
<dbReference type="InterPro" id="IPR027417">
    <property type="entry name" value="P-loop_NTPase"/>
</dbReference>
<comment type="caution">
    <text evidence="2">The sequence shown here is derived from an EMBL/GenBank/DDBJ whole genome shotgun (WGS) entry which is preliminary data.</text>
</comment>
<protein>
    <recommendedName>
        <fullName evidence="1">Virulence-associated protein E-like domain-containing protein</fullName>
    </recommendedName>
</protein>
<proteinExistence type="predicted"/>
<keyword evidence="3" id="KW-1185">Reference proteome</keyword>
<dbReference type="Proteomes" id="UP000680714">
    <property type="component" value="Unassembled WGS sequence"/>
</dbReference>
<dbReference type="InterPro" id="IPR007936">
    <property type="entry name" value="VapE-like_dom"/>
</dbReference>
<accession>A0ABS5IC95</accession>
<dbReference type="Pfam" id="PF05272">
    <property type="entry name" value="VapE-like_dom"/>
    <property type="match status" value="1"/>
</dbReference>
<feature type="domain" description="Virulence-associated protein E-like" evidence="1">
    <location>
        <begin position="185"/>
        <end position="356"/>
    </location>
</feature>
<dbReference type="RefSeq" id="WP_211548433.1">
    <property type="nucleotide sequence ID" value="NZ_JAGTUF010000008.1"/>
</dbReference>
<dbReference type="SUPFAM" id="SSF52540">
    <property type="entry name" value="P-loop containing nucleoside triphosphate hydrolases"/>
    <property type="match status" value="1"/>
</dbReference>
<gene>
    <name evidence="2" type="ORF">KEC16_10010</name>
</gene>
<evidence type="ECO:0000259" key="1">
    <source>
        <dbReference type="Pfam" id="PF05272"/>
    </source>
</evidence>
<organism evidence="2 3">
    <name type="scientific">Magnetospirillum sulfuroxidans</name>
    <dbReference type="NCBI Taxonomy" id="611300"/>
    <lineage>
        <taxon>Bacteria</taxon>
        <taxon>Pseudomonadati</taxon>
        <taxon>Pseudomonadota</taxon>
        <taxon>Alphaproteobacteria</taxon>
        <taxon>Rhodospirillales</taxon>
        <taxon>Rhodospirillaceae</taxon>
        <taxon>Magnetospirillum</taxon>
    </lineage>
</organism>
<name>A0ABS5IC95_9PROT</name>
<reference evidence="2 3" key="1">
    <citation type="submission" date="2021-04" db="EMBL/GenBank/DDBJ databases">
        <title>Magnetospirillum sulfuroxidans sp. nov., a facultative chemolithoautotrophic sulfur-oxidizing alphaproteobacterium isolated from freshwater sediment and proposals for Paramagetospirillum gen. nov., and Magnetospirillaceae fam. nov.</title>
        <authorList>
            <person name="Koziaeva V."/>
            <person name="Geelhoed J.S."/>
            <person name="Sorokin D.Y."/>
            <person name="Grouzdev D.S."/>
        </authorList>
    </citation>
    <scope>NUCLEOTIDE SEQUENCE [LARGE SCALE GENOMIC DNA]</scope>
    <source>
        <strain evidence="2 3">J10</strain>
    </source>
</reference>